<dbReference type="InterPro" id="IPR036866">
    <property type="entry name" value="RibonucZ/Hydroxyglut_hydro"/>
</dbReference>
<evidence type="ECO:0000256" key="2">
    <source>
        <dbReference type="ARBA" id="ARBA00022475"/>
    </source>
</evidence>
<feature type="domain" description="Metallo-beta-lactamase" evidence="7">
    <location>
        <begin position="513"/>
        <end position="696"/>
    </location>
</feature>
<evidence type="ECO:0000256" key="4">
    <source>
        <dbReference type="ARBA" id="ARBA00022989"/>
    </source>
</evidence>
<evidence type="ECO:0000259" key="7">
    <source>
        <dbReference type="SMART" id="SM00849"/>
    </source>
</evidence>
<dbReference type="SMART" id="SM00849">
    <property type="entry name" value="Lactamase_B"/>
    <property type="match status" value="1"/>
</dbReference>
<dbReference type="GO" id="GO:0030420">
    <property type="term" value="P:establishment of competence for transformation"/>
    <property type="evidence" value="ECO:0007669"/>
    <property type="project" value="InterPro"/>
</dbReference>
<evidence type="ECO:0000256" key="5">
    <source>
        <dbReference type="ARBA" id="ARBA00023136"/>
    </source>
</evidence>
<evidence type="ECO:0000313" key="8">
    <source>
        <dbReference type="EMBL" id="GAD74866.1"/>
    </source>
</evidence>
<evidence type="ECO:0000256" key="6">
    <source>
        <dbReference type="SAM" id="Phobius"/>
    </source>
</evidence>
<sequence length="759" mass="85778">MALCGKSVTLVFIVVCIITSVWWPSMPSWQWLLFGMLALTALMKLRFAFIGLSVNFIALGVFLGCMIVILHGNVMAYQRQTLFQVGGDITINGTVTRAFSKKSHGYEAIIVVDRVDSDKLLPFLKPKIRLFSSRSLEVGSQFITTVKMKPIFGWMNEAGLDSEKQAMSKGIVAAAVVNKQSKWIIRSQPSHRQIVIEQISKQITDLKHHALIRALAFNDRTGLDDSDWQSLRDSGLIHLISISGLHIGMAFSFGLVIGWLIRYFIPRYAFLPHFLGLIVALMYAWLANFSLPTTRAFSVCVIYLILRVFLIHWSAWRVVLLALVVQLCIEPFAILSISFWLSYLSVGAVLLTVNAVQRQPQSKWTALLVLLKVQIVLTALIVPISGYFFSGTSLISLFYNLFFIPWFGLLVVPLMFLALIISLLSSSLASVIWLLLDWSLWPLSWSLPFASGYWYILNQQMILLVSVICGLLLFGRFLKSNGFIVLLLITCSLVLFRERPKHQWRLDVLDVGHGLAVLIEKNNQWLLYDTGKAWIGGSIAEHVIAPILYQRGVSRLDTLIISHMDSDHSGGRAYIEEQFTPRHKVSSQYLNSYQACVAGNSWLWQGLRFEVLWPPSRVTRAYNPHSCVIRVVDPISQFRVMLTGDIESVSEWMLARQADKLTSDVMLVPHHGSKTSSNLSFIQSVSPKLAIASLAKGNQWNMPAKQVVNNYQQQQAHWLDTGENGQVTVHVTGQSWYFNTKRTGTFTSWYRQMLRKGVE</sequence>
<feature type="transmembrane region" description="Helical" evidence="6">
    <location>
        <begin position="365"/>
        <end position="389"/>
    </location>
</feature>
<dbReference type="Proteomes" id="UP000016567">
    <property type="component" value="Unassembled WGS sequence"/>
</dbReference>
<keyword evidence="4 6" id="KW-1133">Transmembrane helix</keyword>
<dbReference type="eggNOG" id="COG2333">
    <property type="taxonomic scope" value="Bacteria"/>
</dbReference>
<dbReference type="Pfam" id="PF00753">
    <property type="entry name" value="Lactamase_B"/>
    <property type="match status" value="1"/>
</dbReference>
<dbReference type="Pfam" id="PF03772">
    <property type="entry name" value="Competence"/>
    <property type="match status" value="1"/>
</dbReference>
<dbReference type="SUPFAM" id="SSF56281">
    <property type="entry name" value="Metallo-hydrolase/oxidoreductase"/>
    <property type="match status" value="1"/>
</dbReference>
<keyword evidence="9" id="KW-1185">Reference proteome</keyword>
<dbReference type="RefSeq" id="WP_021708646.1">
    <property type="nucleotide sequence ID" value="NZ_BAOB01000123.1"/>
</dbReference>
<reference evidence="8 9" key="1">
    <citation type="submission" date="2013-09" db="EMBL/GenBank/DDBJ databases">
        <title>Whole genome shotgun sequence of Vibrio azureus NBRC 104587.</title>
        <authorList>
            <person name="Isaki S."/>
            <person name="Hosoyama A."/>
            <person name="Numata M."/>
            <person name="Hashimoto M."/>
            <person name="Hosoyama Y."/>
            <person name="Tsuchikane K."/>
            <person name="Noguchi M."/>
            <person name="Hirakata S."/>
            <person name="Ichikawa N."/>
            <person name="Ohji S."/>
            <person name="Yamazoe A."/>
            <person name="Fujita N."/>
        </authorList>
    </citation>
    <scope>NUCLEOTIDE SEQUENCE [LARGE SCALE GENOMIC DNA]</scope>
    <source>
        <strain evidence="8 9">NBRC 104587</strain>
    </source>
</reference>
<dbReference type="eggNOG" id="COG0658">
    <property type="taxonomic scope" value="Bacteria"/>
</dbReference>
<dbReference type="STRING" id="1219077.VAZ01S_016_00510"/>
<organism evidence="8 9">
    <name type="scientific">Vibrio azureus NBRC 104587</name>
    <dbReference type="NCBI Taxonomy" id="1219077"/>
    <lineage>
        <taxon>Bacteria</taxon>
        <taxon>Pseudomonadati</taxon>
        <taxon>Pseudomonadota</taxon>
        <taxon>Gammaproteobacteria</taxon>
        <taxon>Vibrionales</taxon>
        <taxon>Vibrionaceae</taxon>
        <taxon>Vibrio</taxon>
    </lineage>
</organism>
<feature type="transmembrane region" description="Helical" evidence="6">
    <location>
        <begin position="7"/>
        <end position="25"/>
    </location>
</feature>
<feature type="transmembrane region" description="Helical" evidence="6">
    <location>
        <begin position="236"/>
        <end position="261"/>
    </location>
</feature>
<name>U3A4F8_9VIBR</name>
<keyword evidence="5 6" id="KW-0472">Membrane</keyword>
<feature type="transmembrane region" description="Helical" evidence="6">
    <location>
        <begin position="45"/>
        <end position="70"/>
    </location>
</feature>
<feature type="transmembrane region" description="Helical" evidence="6">
    <location>
        <begin position="299"/>
        <end position="325"/>
    </location>
</feature>
<feature type="transmembrane region" description="Helical" evidence="6">
    <location>
        <begin position="267"/>
        <end position="287"/>
    </location>
</feature>
<comment type="subcellular location">
    <subcellularLocation>
        <location evidence="1">Cell membrane</location>
        <topology evidence="1">Multi-pass membrane protein</topology>
    </subcellularLocation>
</comment>
<evidence type="ECO:0000256" key="1">
    <source>
        <dbReference type="ARBA" id="ARBA00004651"/>
    </source>
</evidence>
<accession>U3A4F8</accession>
<dbReference type="InterPro" id="IPR035681">
    <property type="entry name" value="ComA-like_MBL"/>
</dbReference>
<dbReference type="EMBL" id="BATL01000016">
    <property type="protein sequence ID" value="GAD74866.1"/>
    <property type="molecule type" value="Genomic_DNA"/>
</dbReference>
<feature type="transmembrane region" description="Helical" evidence="6">
    <location>
        <begin position="462"/>
        <end position="495"/>
    </location>
</feature>
<gene>
    <name evidence="8" type="ORF">VAZ01S_016_00510</name>
</gene>
<evidence type="ECO:0000256" key="3">
    <source>
        <dbReference type="ARBA" id="ARBA00022692"/>
    </source>
</evidence>
<dbReference type="PANTHER" id="PTHR30619">
    <property type="entry name" value="DNA INTERNALIZATION/COMPETENCE PROTEIN COMEC/REC2"/>
    <property type="match status" value="1"/>
</dbReference>
<dbReference type="AlphaFoldDB" id="U3A4F8"/>
<dbReference type="Gene3D" id="3.60.15.10">
    <property type="entry name" value="Ribonuclease Z/Hydroxyacylglutathione hydrolase-like"/>
    <property type="match status" value="1"/>
</dbReference>
<feature type="transmembrane region" description="Helical" evidence="6">
    <location>
        <begin position="331"/>
        <end position="353"/>
    </location>
</feature>
<dbReference type="InterPro" id="IPR052159">
    <property type="entry name" value="Competence_DNA_uptake"/>
</dbReference>
<dbReference type="NCBIfam" id="TIGR00361">
    <property type="entry name" value="ComEC_Rec2"/>
    <property type="match status" value="1"/>
</dbReference>
<dbReference type="GO" id="GO:0005886">
    <property type="term" value="C:plasma membrane"/>
    <property type="evidence" value="ECO:0007669"/>
    <property type="project" value="UniProtKB-SubCell"/>
</dbReference>
<dbReference type="OrthoDB" id="9761531at2"/>
<keyword evidence="3 6" id="KW-0812">Transmembrane</keyword>
<protein>
    <recommendedName>
        <fullName evidence="7">Metallo-beta-lactamase domain-containing protein</fullName>
    </recommendedName>
</protein>
<keyword evidence="2" id="KW-1003">Cell membrane</keyword>
<dbReference type="InterPro" id="IPR001279">
    <property type="entry name" value="Metallo-B-lactamas"/>
</dbReference>
<evidence type="ECO:0000313" key="9">
    <source>
        <dbReference type="Proteomes" id="UP000016567"/>
    </source>
</evidence>
<dbReference type="PANTHER" id="PTHR30619:SF1">
    <property type="entry name" value="RECOMBINATION PROTEIN 2"/>
    <property type="match status" value="1"/>
</dbReference>
<feature type="transmembrane region" description="Helical" evidence="6">
    <location>
        <begin position="401"/>
        <end position="424"/>
    </location>
</feature>
<comment type="caution">
    <text evidence="8">The sequence shown here is derived from an EMBL/GenBank/DDBJ whole genome shotgun (WGS) entry which is preliminary data.</text>
</comment>
<dbReference type="InterPro" id="IPR004797">
    <property type="entry name" value="Competence_ComEC/Rec2"/>
</dbReference>
<dbReference type="CDD" id="cd07731">
    <property type="entry name" value="ComA-like_MBL-fold"/>
    <property type="match status" value="1"/>
</dbReference>
<dbReference type="NCBIfam" id="TIGR00360">
    <property type="entry name" value="ComEC_N-term"/>
    <property type="match status" value="1"/>
</dbReference>
<dbReference type="InterPro" id="IPR004477">
    <property type="entry name" value="ComEC_N"/>
</dbReference>
<proteinExistence type="predicted"/>